<dbReference type="SUPFAM" id="SSF53383">
    <property type="entry name" value="PLP-dependent transferases"/>
    <property type="match status" value="1"/>
</dbReference>
<feature type="region of interest" description="Disordered" evidence="1">
    <location>
        <begin position="1181"/>
        <end position="1204"/>
    </location>
</feature>
<keyword evidence="4" id="KW-1185">Reference proteome</keyword>
<feature type="compositionally biased region" description="Basic and acidic residues" evidence="1">
    <location>
        <begin position="1232"/>
        <end position="1241"/>
    </location>
</feature>
<dbReference type="PANTHER" id="PTHR14237">
    <property type="entry name" value="MOLYBDOPTERIN COFACTOR SULFURASE MOSC"/>
    <property type="match status" value="1"/>
</dbReference>
<feature type="region of interest" description="Disordered" evidence="1">
    <location>
        <begin position="573"/>
        <end position="626"/>
    </location>
</feature>
<dbReference type="GO" id="GO:0008265">
    <property type="term" value="F:molybdenum cofactor sulfurtransferase activity"/>
    <property type="evidence" value="ECO:0007669"/>
    <property type="project" value="TreeGrafter"/>
</dbReference>
<dbReference type="Gene3D" id="3.90.1150.10">
    <property type="entry name" value="Aspartate Aminotransferase, domain 1"/>
    <property type="match status" value="1"/>
</dbReference>
<name>A0A8H5KJX0_9HYPO</name>
<dbReference type="Proteomes" id="UP000544095">
    <property type="component" value="Unassembled WGS sequence"/>
</dbReference>
<organism evidence="3 4">
    <name type="scientific">Fusarium pseudoanthophilum</name>
    <dbReference type="NCBI Taxonomy" id="48495"/>
    <lineage>
        <taxon>Eukaryota</taxon>
        <taxon>Fungi</taxon>
        <taxon>Dikarya</taxon>
        <taxon>Ascomycota</taxon>
        <taxon>Pezizomycotina</taxon>
        <taxon>Sordariomycetes</taxon>
        <taxon>Hypocreomycetidae</taxon>
        <taxon>Hypocreales</taxon>
        <taxon>Nectriaceae</taxon>
        <taxon>Fusarium</taxon>
        <taxon>Fusarium fujikuroi species complex</taxon>
    </lineage>
</organism>
<protein>
    <submittedName>
        <fullName evidence="3">HxB</fullName>
    </submittedName>
</protein>
<dbReference type="InterPro" id="IPR015424">
    <property type="entry name" value="PyrdxlP-dep_Trfase"/>
</dbReference>
<feature type="compositionally biased region" description="Basic and acidic residues" evidence="1">
    <location>
        <begin position="1315"/>
        <end position="1330"/>
    </location>
</feature>
<comment type="caution">
    <text evidence="3">The sequence shown here is derived from an EMBL/GenBank/DDBJ whole genome shotgun (WGS) entry which is preliminary data.</text>
</comment>
<feature type="compositionally biased region" description="Polar residues" evidence="1">
    <location>
        <begin position="584"/>
        <end position="607"/>
    </location>
</feature>
<dbReference type="PANTHER" id="PTHR14237:SF80">
    <property type="entry name" value="MOLYBDENUM COFACTOR SULFURASE"/>
    <property type="match status" value="1"/>
</dbReference>
<feature type="domain" description="Aminotransferase class V" evidence="2">
    <location>
        <begin position="43"/>
        <end position="486"/>
    </location>
</feature>
<gene>
    <name evidence="3" type="ORF">FPANT_12312</name>
</gene>
<dbReference type="EMBL" id="JAAOAR010000800">
    <property type="protein sequence ID" value="KAF5573496.1"/>
    <property type="molecule type" value="Genomic_DNA"/>
</dbReference>
<evidence type="ECO:0000259" key="2">
    <source>
        <dbReference type="Pfam" id="PF00266"/>
    </source>
</evidence>
<dbReference type="Pfam" id="PF00266">
    <property type="entry name" value="Aminotran_5"/>
    <property type="match status" value="1"/>
</dbReference>
<dbReference type="InterPro" id="IPR000192">
    <property type="entry name" value="Aminotrans_V_dom"/>
</dbReference>
<dbReference type="Gene3D" id="3.40.640.10">
    <property type="entry name" value="Type I PLP-dependent aspartate aminotransferase-like (Major domain)"/>
    <property type="match status" value="1"/>
</dbReference>
<feature type="region of interest" description="Disordered" evidence="1">
    <location>
        <begin position="917"/>
        <end position="953"/>
    </location>
</feature>
<sequence>MVDTNTALEHRSERDIRSPDMEYNSSVEDFREYEYPNMAQGAYLDHGGATIYARSLITGFSQAMIGNLWGNPHSENLPAKLSGDMVDNIRAKALDFVGADPKYFDLVFVANATAAIKLVADAFRDIGEKTPTKGFWYGCHKEAHTSIIGVRALTSGDYHCFEDDESVEEWISRPFSCQSRRGKSTSLGLFAYPGQSNLSGRRLPQDWSKRIRQHPQLRNVYTLFDAAALAMTSSLSSLFHDPMDAPDFTCLSFYKIFGFPDLGALVVRRASGHILNMRRYFGGGTIAQLSPSKDSRVMKKVPGLGDLHKIWDIHEGVEDGTLPFHSILALGVAIDTHLRLYGSMDMISRHCCYLARYLYERLVDLKHRNGSPLIELYVDSPFMYGDPSLQGPTFAFNIMKEDGSYIPWTEVERLANSAGVYIRAGGVCCPGGVAKALDYEDWEWDRIFSSGHACGSSEMAVIHNKPTGIVRASLGPMTTKRDIQAFISFLSNEFITKSVPIPRLLGTAKDLPLREKFPYLTSEKEFKYTLYRSTHCGLRSSWFEGLQILYQRTRHLLALFAYAAIPVQEMAKKKGSQTPGGEGQNATLDNASQTHPQTSNTMDTNGGSQKKKPKTPKDDSSSSSSSFQTLNICRNKHWRYISAFHGPWLQMPIEILETIANINYNTPRPCPIDPAVLYDLLKIRRLVDEATNLAVRAASDIASPVLTNVHGGLPGASPMSVLGMTGPGHGTRLSRERKFRMREQASQKLSRAYHLDEIACSVATMQGASPIDEIGALVLLRNPQDPDAKYVHFFHEKIPSRQLAETTSLQPLTDIVSERPNEGEALRTRAIVKTFKEDFEGAAHDLTAALAVCRIHQQPHRLSGDELESQYSHRGRRWRQDIVPSEKEQPSSLESQLLFLRGAAYLSVACQHIGDGIPTSQSQSGHADSHSPGEAFDTEVSGRKSPEIEEKSLREQTEARKLVKKYAKLAIRDLLAFMSHFDYSPNLPSSIAKDFNDRVNSSAKGTRNPRPSEATYSLEPHTTYAISELFAAVPPSDLPPYPSQELTNSNGKTPLFDVPQTCEWSTYHPLMADALHSLLLCHCLAQTSTKELERHTYMAARLIRIADGYPVFQPSRSAARSDWVEILRRADDNWLQLSASWETLCIPAPLPFLYDTLPQNVSKMHIGTTRKEAAAAAASLINGGSDNTKPAEPSPADKERQLKREHNQRVYEALNDERVCDDATFRASLMAREKRDERERAATAAAANGSSSNATSTNNSGLKGWSDEDSNDYPLCSVRASLIGQWVQKVPRVTGTTRRKKRTKKPVSRASEAGPPEKRNLEDDKKSMLL</sequence>
<feature type="compositionally biased region" description="Basic and acidic residues" evidence="1">
    <location>
        <begin position="940"/>
        <end position="953"/>
    </location>
</feature>
<proteinExistence type="predicted"/>
<evidence type="ECO:0000256" key="1">
    <source>
        <dbReference type="SAM" id="MobiDB-lite"/>
    </source>
</evidence>
<dbReference type="InterPro" id="IPR015421">
    <property type="entry name" value="PyrdxlP-dep_Trfase_major"/>
</dbReference>
<feature type="compositionally biased region" description="Low complexity" evidence="1">
    <location>
        <begin position="1242"/>
        <end position="1261"/>
    </location>
</feature>
<feature type="region of interest" description="Disordered" evidence="1">
    <location>
        <begin position="1288"/>
        <end position="1330"/>
    </location>
</feature>
<feature type="compositionally biased region" description="Basic and acidic residues" evidence="1">
    <location>
        <begin position="1195"/>
        <end position="1204"/>
    </location>
</feature>
<evidence type="ECO:0000313" key="3">
    <source>
        <dbReference type="EMBL" id="KAF5573496.1"/>
    </source>
</evidence>
<feature type="region of interest" description="Disordered" evidence="1">
    <location>
        <begin position="1232"/>
        <end position="1269"/>
    </location>
</feature>
<reference evidence="3 4" key="1">
    <citation type="submission" date="2020-05" db="EMBL/GenBank/DDBJ databases">
        <title>Identification and distribution of gene clusters putatively required for synthesis of sphingolipid metabolism inhibitors in phylogenetically diverse species of the filamentous fungus Fusarium.</title>
        <authorList>
            <person name="Kim H.-S."/>
            <person name="Busman M."/>
            <person name="Brown D.W."/>
            <person name="Divon H."/>
            <person name="Uhlig S."/>
            <person name="Proctor R.H."/>
        </authorList>
    </citation>
    <scope>NUCLEOTIDE SEQUENCE [LARGE SCALE GENOMIC DNA]</scope>
    <source>
        <strain evidence="3 4">NRRL 25211</strain>
    </source>
</reference>
<accession>A0A8H5KJX0</accession>
<dbReference type="InterPro" id="IPR015422">
    <property type="entry name" value="PyrdxlP-dep_Trfase_small"/>
</dbReference>
<evidence type="ECO:0000313" key="4">
    <source>
        <dbReference type="Proteomes" id="UP000544095"/>
    </source>
</evidence>
<dbReference type="GO" id="GO:0043545">
    <property type="term" value="P:molybdopterin cofactor metabolic process"/>
    <property type="evidence" value="ECO:0007669"/>
    <property type="project" value="TreeGrafter"/>
</dbReference>
<feature type="compositionally biased region" description="Basic residues" evidence="1">
    <location>
        <begin position="1297"/>
        <end position="1307"/>
    </location>
</feature>